<dbReference type="PANTHER" id="PTHR16019:SF5">
    <property type="entry name" value="BSD DOMAIN-CONTAINING PROTEIN 1"/>
    <property type="match status" value="1"/>
</dbReference>
<accession>A0AAD5XEP8</accession>
<name>A0AAD5XEP8_9FUNG</name>
<evidence type="ECO:0000259" key="2">
    <source>
        <dbReference type="PROSITE" id="PS50858"/>
    </source>
</evidence>
<sequence length="444" mass="48743">MQQTEAVANLAFAMLTFEYYRDINEFITIVPPSEGDEQPPQMNENDAILSTSTEVDPDTGVVHTAVSSSTADSVVIANISTAVGDFVDRAEDFLDNVNVSKIVDKVNVSKIVDSVAVAQTVEKIELLADKAEDFLESVETGVWNFMSNAISTASSMIPTNIISGSTGKKSSSVPKGSIIFDRKTATVITLRHAESTYLDDPSQIFPSANASSTAEKDQIQRFFAFKENFEISAYKVQISRLFDDDIEIRGLLAKLVPSAISYDEFWLRYFFKISEVDREEEMRKKLMNDADLNNEEFDWDATSEEEKEDEKAETATIVGKSIEKAVTSAPHIALPSKNSLMSLEPVTISEAVAVVERNKYVASPVLSTQGIITIKVVEGDSSKKKSPVSSDRESSFDEVSDDKRGVESLSEEGLISSDESKKGKSRDSGSGDGGEETTDWDTWE</sequence>
<dbReference type="GO" id="GO:0005737">
    <property type="term" value="C:cytoplasm"/>
    <property type="evidence" value="ECO:0007669"/>
    <property type="project" value="TreeGrafter"/>
</dbReference>
<feature type="compositionally biased region" description="Basic and acidic residues" evidence="1">
    <location>
        <begin position="418"/>
        <end position="429"/>
    </location>
</feature>
<feature type="region of interest" description="Disordered" evidence="1">
    <location>
        <begin position="379"/>
        <end position="444"/>
    </location>
</feature>
<feature type="compositionally biased region" description="Acidic residues" evidence="1">
    <location>
        <begin position="433"/>
        <end position="444"/>
    </location>
</feature>
<dbReference type="InterPro" id="IPR005607">
    <property type="entry name" value="BSD_dom"/>
</dbReference>
<dbReference type="InterPro" id="IPR035925">
    <property type="entry name" value="BSD_dom_sf"/>
</dbReference>
<proteinExistence type="predicted"/>
<protein>
    <submittedName>
        <fullName evidence="3">BSD domain-containing protein 1</fullName>
    </submittedName>
</protein>
<evidence type="ECO:0000313" key="3">
    <source>
        <dbReference type="EMBL" id="KAJ3130308.1"/>
    </source>
</evidence>
<evidence type="ECO:0000313" key="4">
    <source>
        <dbReference type="Proteomes" id="UP001211907"/>
    </source>
</evidence>
<dbReference type="PANTHER" id="PTHR16019">
    <property type="entry name" value="SYNAPSE-ASSOCIATED PROTEIN"/>
    <property type="match status" value="1"/>
</dbReference>
<dbReference type="Gene3D" id="1.10.3970.10">
    <property type="entry name" value="BSD domain"/>
    <property type="match status" value="1"/>
</dbReference>
<dbReference type="PROSITE" id="PS50858">
    <property type="entry name" value="BSD"/>
    <property type="match status" value="1"/>
</dbReference>
<organism evidence="3 4">
    <name type="scientific">Physocladia obscura</name>
    <dbReference type="NCBI Taxonomy" id="109957"/>
    <lineage>
        <taxon>Eukaryota</taxon>
        <taxon>Fungi</taxon>
        <taxon>Fungi incertae sedis</taxon>
        <taxon>Chytridiomycota</taxon>
        <taxon>Chytridiomycota incertae sedis</taxon>
        <taxon>Chytridiomycetes</taxon>
        <taxon>Chytridiales</taxon>
        <taxon>Chytriomycetaceae</taxon>
        <taxon>Physocladia</taxon>
    </lineage>
</organism>
<evidence type="ECO:0000256" key="1">
    <source>
        <dbReference type="SAM" id="MobiDB-lite"/>
    </source>
</evidence>
<dbReference type="EMBL" id="JADGJH010000391">
    <property type="protein sequence ID" value="KAJ3130308.1"/>
    <property type="molecule type" value="Genomic_DNA"/>
</dbReference>
<dbReference type="SUPFAM" id="SSF140383">
    <property type="entry name" value="BSD domain-like"/>
    <property type="match status" value="1"/>
</dbReference>
<comment type="caution">
    <text evidence="3">The sequence shown here is derived from an EMBL/GenBank/DDBJ whole genome shotgun (WGS) entry which is preliminary data.</text>
</comment>
<dbReference type="Pfam" id="PF03909">
    <property type="entry name" value="BSD"/>
    <property type="match status" value="1"/>
</dbReference>
<dbReference type="SMART" id="SM00751">
    <property type="entry name" value="BSD"/>
    <property type="match status" value="1"/>
</dbReference>
<reference evidence="3" key="1">
    <citation type="submission" date="2020-05" db="EMBL/GenBank/DDBJ databases">
        <title>Phylogenomic resolution of chytrid fungi.</title>
        <authorList>
            <person name="Stajich J.E."/>
            <person name="Amses K."/>
            <person name="Simmons R."/>
            <person name="Seto K."/>
            <person name="Myers J."/>
            <person name="Bonds A."/>
            <person name="Quandt C.A."/>
            <person name="Barry K."/>
            <person name="Liu P."/>
            <person name="Grigoriev I."/>
            <person name="Longcore J.E."/>
            <person name="James T.Y."/>
        </authorList>
    </citation>
    <scope>NUCLEOTIDE SEQUENCE</scope>
    <source>
        <strain evidence="3">JEL0513</strain>
    </source>
</reference>
<gene>
    <name evidence="3" type="primary">BSDC1</name>
    <name evidence="3" type="ORF">HK100_008134</name>
</gene>
<feature type="domain" description="BSD" evidence="2">
    <location>
        <begin position="225"/>
        <end position="277"/>
    </location>
</feature>
<dbReference type="Proteomes" id="UP001211907">
    <property type="component" value="Unassembled WGS sequence"/>
</dbReference>
<dbReference type="InterPro" id="IPR051494">
    <property type="entry name" value="BSD_domain-containing"/>
</dbReference>
<dbReference type="AlphaFoldDB" id="A0AAD5XEP8"/>
<feature type="compositionally biased region" description="Basic and acidic residues" evidence="1">
    <location>
        <begin position="390"/>
        <end position="406"/>
    </location>
</feature>
<keyword evidence="4" id="KW-1185">Reference proteome</keyword>